<name>X8DWI4_MYCXE</name>
<protein>
    <submittedName>
        <fullName evidence="1">Uncharacterized protein</fullName>
    </submittedName>
</protein>
<comment type="caution">
    <text evidence="1">The sequence shown here is derived from an EMBL/GenBank/DDBJ whole genome shotgun (WGS) entry which is preliminary data.</text>
</comment>
<reference evidence="1" key="1">
    <citation type="submission" date="2014-01" db="EMBL/GenBank/DDBJ databases">
        <authorList>
            <person name="Brown-Elliot B."/>
            <person name="Wallace R."/>
            <person name="Lenaerts A."/>
            <person name="Ordway D."/>
            <person name="DeGroote M.A."/>
            <person name="Parker T."/>
            <person name="Sizemore C."/>
            <person name="Tallon L.J."/>
            <person name="Sadzewicz L.K."/>
            <person name="Sengamalay N."/>
            <person name="Fraser C.M."/>
            <person name="Hine E."/>
            <person name="Shefchek K.A."/>
            <person name="Das S.P."/>
            <person name="Tettelin H."/>
        </authorList>
    </citation>
    <scope>NUCLEOTIDE SEQUENCE [LARGE SCALE GENOMIC DNA]</scope>
    <source>
        <strain evidence="1">4042</strain>
    </source>
</reference>
<organism evidence="1">
    <name type="scientific">Mycobacterium xenopi 4042</name>
    <dbReference type="NCBI Taxonomy" id="1299334"/>
    <lineage>
        <taxon>Bacteria</taxon>
        <taxon>Bacillati</taxon>
        <taxon>Actinomycetota</taxon>
        <taxon>Actinomycetes</taxon>
        <taxon>Mycobacteriales</taxon>
        <taxon>Mycobacteriaceae</taxon>
        <taxon>Mycobacterium</taxon>
    </lineage>
</organism>
<proteinExistence type="predicted"/>
<gene>
    <name evidence="1" type="ORF">I553_10672</name>
</gene>
<dbReference type="AlphaFoldDB" id="X8DWI4"/>
<dbReference type="EMBL" id="JAOB01000012">
    <property type="protein sequence ID" value="EUA72321.1"/>
    <property type="molecule type" value="Genomic_DNA"/>
</dbReference>
<evidence type="ECO:0000313" key="1">
    <source>
        <dbReference type="EMBL" id="EUA72321.1"/>
    </source>
</evidence>
<dbReference type="PATRIC" id="fig|1299334.3.peg.1220"/>
<accession>X8DWI4</accession>
<sequence length="55" mass="6402">MQLRGWETLLLALNAPTRSMLADVMYAYRMATESILPPVEKQGCERRSRHARWPV</sequence>